<dbReference type="AlphaFoldDB" id="A0A172TH11"/>
<dbReference type="OrthoDB" id="9835255at2"/>
<keyword evidence="3" id="KW-1185">Reference proteome</keyword>
<evidence type="ECO:0000313" key="3">
    <source>
        <dbReference type="Proteomes" id="UP000076927"/>
    </source>
</evidence>
<feature type="signal peptide" evidence="1">
    <location>
        <begin position="1"/>
        <end position="23"/>
    </location>
</feature>
<dbReference type="STRING" id="1178515.SY83_08140"/>
<dbReference type="RefSeq" id="WP_068605781.1">
    <property type="nucleotide sequence ID" value="NZ_CP011388.1"/>
</dbReference>
<accession>A0A172TH11</accession>
<name>A0A172TH11_9BACL</name>
<gene>
    <name evidence="2" type="ORF">SY83_08140</name>
</gene>
<dbReference type="PATRIC" id="fig|1178515.4.peg.1617"/>
<sequence length="300" mass="32268">MMKKMIVLMMALLLLLPVSVGQATSGAAVPPGGTAPTGGSCSCVSIVGDDDNFGRQTCCWDVTHEPDDGVFDAWNPAPKMWTHTVSIPTGSTITDAVLTIKSFNVQDANNAFDVKLYVDGAEIANAFDSVYNQTDTVTVFQLEPSIFNLLVDGNIQVLVTNAEGAPQDSFAIDFSKLEINYLCAKPAKIDIKPWFSPNCILNHPNWLIPVALLGSQTFSVRNVNDSTVRFGDKPNAGSAKLWSYTTDINYDGFADKIYVFPFQGTGFDAGDITGYLSGTHSGVKFLGTDSVKIVNISNGR</sequence>
<proteinExistence type="predicted"/>
<reference evidence="2 3" key="1">
    <citation type="submission" date="2015-01" db="EMBL/GenBank/DDBJ databases">
        <title>Paenibacillus swuensis/DY6/whole genome sequencing.</title>
        <authorList>
            <person name="Kim M.K."/>
            <person name="Srinivasan S."/>
            <person name="Lee J.-J."/>
        </authorList>
    </citation>
    <scope>NUCLEOTIDE SEQUENCE [LARGE SCALE GENOMIC DNA]</scope>
    <source>
        <strain evidence="2 3">DY6</strain>
    </source>
</reference>
<evidence type="ECO:0000256" key="1">
    <source>
        <dbReference type="SAM" id="SignalP"/>
    </source>
</evidence>
<dbReference type="Proteomes" id="UP000076927">
    <property type="component" value="Chromosome"/>
</dbReference>
<organism evidence="2 3">
    <name type="scientific">Paenibacillus swuensis</name>
    <dbReference type="NCBI Taxonomy" id="1178515"/>
    <lineage>
        <taxon>Bacteria</taxon>
        <taxon>Bacillati</taxon>
        <taxon>Bacillota</taxon>
        <taxon>Bacilli</taxon>
        <taxon>Bacillales</taxon>
        <taxon>Paenibacillaceae</taxon>
        <taxon>Paenibacillus</taxon>
    </lineage>
</organism>
<keyword evidence="1" id="KW-0732">Signal</keyword>
<feature type="chain" id="PRO_5008000766" evidence="1">
    <location>
        <begin position="24"/>
        <end position="300"/>
    </location>
</feature>
<dbReference type="KEGG" id="pswu:SY83_08140"/>
<dbReference type="EMBL" id="CP011388">
    <property type="protein sequence ID" value="ANE46246.1"/>
    <property type="molecule type" value="Genomic_DNA"/>
</dbReference>
<protein>
    <submittedName>
        <fullName evidence="2">Uncharacterized protein</fullName>
    </submittedName>
</protein>
<evidence type="ECO:0000313" key="2">
    <source>
        <dbReference type="EMBL" id="ANE46246.1"/>
    </source>
</evidence>